<sequence>MHISVENLLKKYGEVVALDRINFNFESNNIVGIIGHNGSGKTTLLEILCGLRKFDSGEMNIEINNKYRQKLGVILQENAFYESAKVYELLELFASFYEETFNIEKLIELIGIKKYQNKTYRSLSGGMKQKVNIALAIINKPNLLILDEPTTGLDPLAREELWNIIKAFSKDRLIIVSSHYMDEIQQNCSHVLFLKNGKKVFSGEVSELIAKRKKDLLAIYLEENNEKGDEEKCQLLENNLL</sequence>
<gene>
    <name evidence="6" type="ORF">ATZ35_11115</name>
</gene>
<dbReference type="Gene3D" id="3.40.50.300">
    <property type="entry name" value="P-loop containing nucleotide triphosphate hydrolases"/>
    <property type="match status" value="1"/>
</dbReference>
<dbReference type="GO" id="GO:0005524">
    <property type="term" value="F:ATP binding"/>
    <property type="evidence" value="ECO:0007669"/>
    <property type="project" value="UniProtKB-KW"/>
</dbReference>
<keyword evidence="2" id="KW-0813">Transport</keyword>
<evidence type="ECO:0000256" key="1">
    <source>
        <dbReference type="ARBA" id="ARBA00005417"/>
    </source>
</evidence>
<evidence type="ECO:0000256" key="3">
    <source>
        <dbReference type="ARBA" id="ARBA00022741"/>
    </source>
</evidence>
<dbReference type="PANTHER" id="PTHR42711">
    <property type="entry name" value="ABC TRANSPORTER ATP-BINDING PROTEIN"/>
    <property type="match status" value="1"/>
</dbReference>
<dbReference type="InterPro" id="IPR017871">
    <property type="entry name" value="ABC_transporter-like_CS"/>
</dbReference>
<keyword evidence="4" id="KW-0067">ATP-binding</keyword>
<evidence type="ECO:0000256" key="4">
    <source>
        <dbReference type="ARBA" id="ARBA00022840"/>
    </source>
</evidence>
<dbReference type="CDD" id="cd03230">
    <property type="entry name" value="ABC_DR_subfamily_A"/>
    <property type="match status" value="1"/>
</dbReference>
<dbReference type="InterPro" id="IPR050763">
    <property type="entry name" value="ABC_transporter_ATP-binding"/>
</dbReference>
<dbReference type="Pfam" id="PF00005">
    <property type="entry name" value="ABC_tran"/>
    <property type="match status" value="1"/>
</dbReference>
<evidence type="ECO:0000256" key="2">
    <source>
        <dbReference type="ARBA" id="ARBA00022448"/>
    </source>
</evidence>
<dbReference type="KEGG" id="erx:ATZ35_11115"/>
<evidence type="ECO:0000259" key="5">
    <source>
        <dbReference type="PROSITE" id="PS50893"/>
    </source>
</evidence>
<evidence type="ECO:0000313" key="6">
    <source>
        <dbReference type="EMBL" id="ALS37679.1"/>
    </source>
</evidence>
<dbReference type="STRING" id="118060.ATZ35_11115"/>
<dbReference type="SMART" id="SM00382">
    <property type="entry name" value="AAA"/>
    <property type="match status" value="1"/>
</dbReference>
<evidence type="ECO:0000313" key="7">
    <source>
        <dbReference type="Proteomes" id="UP000067523"/>
    </source>
</evidence>
<protein>
    <submittedName>
        <fullName evidence="6">ABC transporter</fullName>
    </submittedName>
</protein>
<dbReference type="SUPFAM" id="SSF52540">
    <property type="entry name" value="P-loop containing nucleoside triphosphate hydrolases"/>
    <property type="match status" value="1"/>
</dbReference>
<proteinExistence type="inferred from homology"/>
<dbReference type="GO" id="GO:0016887">
    <property type="term" value="F:ATP hydrolysis activity"/>
    <property type="evidence" value="ECO:0007669"/>
    <property type="project" value="InterPro"/>
</dbReference>
<organism evidence="6 7">
    <name type="scientific">Enterococcus rotai</name>
    <dbReference type="NCBI Taxonomy" id="118060"/>
    <lineage>
        <taxon>Bacteria</taxon>
        <taxon>Bacillati</taxon>
        <taxon>Bacillota</taxon>
        <taxon>Bacilli</taxon>
        <taxon>Lactobacillales</taxon>
        <taxon>Enterococcaceae</taxon>
        <taxon>Enterococcus</taxon>
    </lineage>
</organism>
<dbReference type="InterPro" id="IPR027417">
    <property type="entry name" value="P-loop_NTPase"/>
</dbReference>
<dbReference type="InterPro" id="IPR003439">
    <property type="entry name" value="ABC_transporter-like_ATP-bd"/>
</dbReference>
<dbReference type="Proteomes" id="UP000067523">
    <property type="component" value="Chromosome"/>
</dbReference>
<reference evidence="7" key="1">
    <citation type="submission" date="2015-12" db="EMBL/GenBank/DDBJ databases">
        <authorList>
            <person name="Lauer A."/>
            <person name="Humrighouse B."/>
            <person name="Loparev V."/>
            <person name="Shewmaker P.L."/>
            <person name="Whitney A.M."/>
            <person name="McLaughlin R.W."/>
        </authorList>
    </citation>
    <scope>NUCLEOTIDE SEQUENCE [LARGE SCALE GENOMIC DNA]</scope>
    <source>
        <strain evidence="7">LMG 26678</strain>
    </source>
</reference>
<name>A0A0U2VTK0_9ENTE</name>
<feature type="domain" description="ABC transporter" evidence="5">
    <location>
        <begin position="3"/>
        <end position="221"/>
    </location>
</feature>
<dbReference type="PANTHER" id="PTHR42711:SF5">
    <property type="entry name" value="ABC TRANSPORTER ATP-BINDING PROTEIN NATA"/>
    <property type="match status" value="1"/>
</dbReference>
<dbReference type="EMBL" id="CP013655">
    <property type="protein sequence ID" value="ALS37679.1"/>
    <property type="molecule type" value="Genomic_DNA"/>
</dbReference>
<dbReference type="InterPro" id="IPR003593">
    <property type="entry name" value="AAA+_ATPase"/>
</dbReference>
<dbReference type="AlphaFoldDB" id="A0A0U2VTK0"/>
<comment type="similarity">
    <text evidence="1">Belongs to the ABC transporter superfamily.</text>
</comment>
<dbReference type="PROSITE" id="PS50893">
    <property type="entry name" value="ABC_TRANSPORTER_2"/>
    <property type="match status" value="1"/>
</dbReference>
<accession>A0A0U2VTK0</accession>
<keyword evidence="3" id="KW-0547">Nucleotide-binding</keyword>
<keyword evidence="7" id="KW-1185">Reference proteome</keyword>
<dbReference type="PROSITE" id="PS00211">
    <property type="entry name" value="ABC_TRANSPORTER_1"/>
    <property type="match status" value="1"/>
</dbReference>